<protein>
    <recommendedName>
        <fullName evidence="4">MFS transporter</fullName>
    </recommendedName>
</protein>
<accession>A0ABX8RKF4</accession>
<keyword evidence="1" id="KW-1133">Transmembrane helix</keyword>
<keyword evidence="1" id="KW-0812">Transmembrane</keyword>
<dbReference type="EMBL" id="CP078145">
    <property type="protein sequence ID" value="QXN90058.1"/>
    <property type="molecule type" value="Genomic_DNA"/>
</dbReference>
<dbReference type="Proteomes" id="UP000694257">
    <property type="component" value="Chromosome"/>
</dbReference>
<evidence type="ECO:0008006" key="4">
    <source>
        <dbReference type="Google" id="ProtNLM"/>
    </source>
</evidence>
<keyword evidence="1" id="KW-0472">Membrane</keyword>
<gene>
    <name evidence="2" type="ORF">KV110_32165</name>
</gene>
<evidence type="ECO:0000313" key="2">
    <source>
        <dbReference type="EMBL" id="QXN90058.1"/>
    </source>
</evidence>
<proteinExistence type="predicted"/>
<name>A0ABX8RKF4_NOCIO</name>
<organism evidence="2 3">
    <name type="scientific">Nocardia iowensis</name>
    <dbReference type="NCBI Taxonomy" id="204891"/>
    <lineage>
        <taxon>Bacteria</taxon>
        <taxon>Bacillati</taxon>
        <taxon>Actinomycetota</taxon>
        <taxon>Actinomycetes</taxon>
        <taxon>Mycobacteriales</taxon>
        <taxon>Nocardiaceae</taxon>
        <taxon>Nocardia</taxon>
    </lineage>
</organism>
<dbReference type="RefSeq" id="WP_218470930.1">
    <property type="nucleotide sequence ID" value="NZ_BAABJN010000006.1"/>
</dbReference>
<sequence>MTELDRPEPAPPRRIPLLIFAWLWVAAPFAYGLDRLIVNLLKLFQG</sequence>
<reference evidence="2 3" key="1">
    <citation type="submission" date="2021-07" db="EMBL/GenBank/DDBJ databases">
        <title>Whole Genome Sequence of Nocardia Iowensis.</title>
        <authorList>
            <person name="Lamm A."/>
            <person name="Collins-Fairclough A.M."/>
            <person name="Bunk B."/>
            <person name="Sproer C."/>
        </authorList>
    </citation>
    <scope>NUCLEOTIDE SEQUENCE [LARGE SCALE GENOMIC DNA]</scope>
    <source>
        <strain evidence="2 3">NRRL 5646</strain>
    </source>
</reference>
<keyword evidence="3" id="KW-1185">Reference proteome</keyword>
<evidence type="ECO:0000313" key="3">
    <source>
        <dbReference type="Proteomes" id="UP000694257"/>
    </source>
</evidence>
<evidence type="ECO:0000256" key="1">
    <source>
        <dbReference type="SAM" id="Phobius"/>
    </source>
</evidence>
<feature type="transmembrane region" description="Helical" evidence="1">
    <location>
        <begin position="15"/>
        <end position="33"/>
    </location>
</feature>